<evidence type="ECO:0000256" key="2">
    <source>
        <dbReference type="SAM" id="Phobius"/>
    </source>
</evidence>
<feature type="compositionally biased region" description="Low complexity" evidence="1">
    <location>
        <begin position="79"/>
        <end position="96"/>
    </location>
</feature>
<dbReference type="PANTHER" id="PTHR34978">
    <property type="entry name" value="POSSIBLE SENSOR-TRANSDUCER PROTEIN BLAR"/>
    <property type="match status" value="1"/>
</dbReference>
<dbReference type="HOGENOM" id="CLU_034280_0_0_9"/>
<dbReference type="InterPro" id="IPR008756">
    <property type="entry name" value="Peptidase_M56"/>
</dbReference>
<gene>
    <name evidence="4" type="ORF">HMPREF9460_02930</name>
</gene>
<dbReference type="EMBL" id="ADLO01000090">
    <property type="protein sequence ID" value="KGF54323.1"/>
    <property type="molecule type" value="Genomic_DNA"/>
</dbReference>
<dbReference type="Proteomes" id="UP000029585">
    <property type="component" value="Unassembled WGS sequence"/>
</dbReference>
<proteinExistence type="predicted"/>
<evidence type="ECO:0000313" key="4">
    <source>
        <dbReference type="EMBL" id="KGF54323.1"/>
    </source>
</evidence>
<keyword evidence="2" id="KW-0812">Transmembrane</keyword>
<keyword evidence="5" id="KW-1185">Reference proteome</keyword>
<protein>
    <recommendedName>
        <fullName evidence="3">Peptidase M56 domain-containing protein</fullName>
    </recommendedName>
</protein>
<accession>A0A096B4P7</accession>
<feature type="region of interest" description="Disordered" evidence="1">
    <location>
        <begin position="79"/>
        <end position="102"/>
    </location>
</feature>
<name>A0A096B4P7_FLAPL</name>
<dbReference type="Pfam" id="PF05569">
    <property type="entry name" value="Peptidase_M56"/>
    <property type="match status" value="1"/>
</dbReference>
<dbReference type="CDD" id="cd07341">
    <property type="entry name" value="M56_BlaR1_MecR1_like"/>
    <property type="match status" value="1"/>
</dbReference>
<evidence type="ECO:0000259" key="3">
    <source>
        <dbReference type="Pfam" id="PF05569"/>
    </source>
</evidence>
<dbReference type="eggNOG" id="COG4219">
    <property type="taxonomic scope" value="Bacteria"/>
</dbReference>
<feature type="transmembrane region" description="Helical" evidence="2">
    <location>
        <begin position="6"/>
        <end position="26"/>
    </location>
</feature>
<dbReference type="RefSeq" id="WP_044942176.1">
    <property type="nucleotide sequence ID" value="NZ_KN174164.1"/>
</dbReference>
<keyword evidence="2" id="KW-1133">Transmembrane helix</keyword>
<feature type="transmembrane region" description="Helical" evidence="2">
    <location>
        <begin position="115"/>
        <end position="138"/>
    </location>
</feature>
<dbReference type="InterPro" id="IPR052173">
    <property type="entry name" value="Beta-lactam_resp_regulator"/>
</dbReference>
<evidence type="ECO:0000256" key="1">
    <source>
        <dbReference type="SAM" id="MobiDB-lite"/>
    </source>
</evidence>
<feature type="domain" description="Peptidase M56" evidence="3">
    <location>
        <begin position="8"/>
        <end position="282"/>
    </location>
</feature>
<dbReference type="PANTHER" id="PTHR34978:SF3">
    <property type="entry name" value="SLR0241 PROTEIN"/>
    <property type="match status" value="1"/>
</dbReference>
<reference evidence="4 5" key="1">
    <citation type="submission" date="2011-08" db="EMBL/GenBank/DDBJ databases">
        <title>The Genome Sequence of Clostridium orbiscindens 1_3_50AFAA.</title>
        <authorList>
            <consortium name="The Broad Institute Genome Sequencing Platform"/>
            <person name="Earl A."/>
            <person name="Ward D."/>
            <person name="Feldgarden M."/>
            <person name="Gevers D."/>
            <person name="Daigneault M."/>
            <person name="Strauss J."/>
            <person name="Allen-Vercoe E."/>
            <person name="Young S.K."/>
            <person name="Zeng Q."/>
            <person name="Gargeya S."/>
            <person name="Fitzgerald M."/>
            <person name="Haas B."/>
            <person name="Abouelleil A."/>
            <person name="Alvarado L."/>
            <person name="Arachchi H.M."/>
            <person name="Berlin A."/>
            <person name="Brown A."/>
            <person name="Chapman S.B."/>
            <person name="Chen Z."/>
            <person name="Dunbar C."/>
            <person name="Freedman E."/>
            <person name="Gearin G."/>
            <person name="Gellesch M."/>
            <person name="Goldberg J."/>
            <person name="Griggs A."/>
            <person name="Gujja S."/>
            <person name="Heiman D."/>
            <person name="Howarth C."/>
            <person name="Larson L."/>
            <person name="Lui A."/>
            <person name="MacDonald P.J.P."/>
            <person name="Montmayeur A."/>
            <person name="Murphy C."/>
            <person name="Neiman D."/>
            <person name="Pearson M."/>
            <person name="Priest M."/>
            <person name="Roberts A."/>
            <person name="Saif S."/>
            <person name="Shea T."/>
            <person name="Shenoy N."/>
            <person name="Sisk P."/>
            <person name="Stolte C."/>
            <person name="Sykes S."/>
            <person name="Wortman J."/>
            <person name="Nusbaum C."/>
            <person name="Birren B."/>
        </authorList>
    </citation>
    <scope>NUCLEOTIDE SEQUENCE [LARGE SCALE GENOMIC DNA]</scope>
    <source>
        <strain evidence="4 5">1_3_50AFAA</strain>
    </source>
</reference>
<keyword evidence="2" id="KW-0472">Membrane</keyword>
<organism evidence="4 5">
    <name type="scientific">Flavonifractor plautii 1_3_50AFAA</name>
    <dbReference type="NCBI Taxonomy" id="742738"/>
    <lineage>
        <taxon>Bacteria</taxon>
        <taxon>Bacillati</taxon>
        <taxon>Bacillota</taxon>
        <taxon>Clostridia</taxon>
        <taxon>Eubacteriales</taxon>
        <taxon>Oscillospiraceae</taxon>
        <taxon>Flavonifractor</taxon>
    </lineage>
</organism>
<evidence type="ECO:0000313" key="5">
    <source>
        <dbReference type="Proteomes" id="UP000029585"/>
    </source>
</evidence>
<dbReference type="AlphaFoldDB" id="A0A096B4P7"/>
<comment type="caution">
    <text evidence="4">The sequence shown here is derived from an EMBL/GenBank/DDBJ whole genome shotgun (WGS) entry which is preliminary data.</text>
</comment>
<dbReference type="PATRIC" id="fig|742738.3.peg.3011"/>
<feature type="transmembrane region" description="Helical" evidence="2">
    <location>
        <begin position="33"/>
        <end position="51"/>
    </location>
</feature>
<sequence length="574" mass="62169">MESLFVRVLTLSLTGSAVLLPLLLLAPRLRGRYAAGTLSVLWLVLALRMALPVPLSLPWTAVTVDVSALSSVTLPAAPRAPAEVPEPAGPESVEPPRAVPPAAAPEGRPLPLLELAAWVWLAGGLALAGYQGAAYLLARRRLLRGAQPGTEEERAQLAALAAELGLRRTPRLLRTGEADAPLVVGLGRPVLLLPGRPLPADEREVVLLHELTHLRRHDLAHKALLFVPCAVHWFNPLVWWMAREAGRTLELCCDARVVRGRDEAFRRRYGTALLHLAAGGRGPVLSTRFGGGGRLLRARLANLFQHRRRGAAAAGLVLAAALAVTSLAACEQRLLTAEEAMDALEESIEVREYDIGPGELEYCISFRLPEHSGPEEEWNLHIAGRAETEALGGISLHYFDGEDWTAEKTYGIYLSPGQAADLTELTMEVWPPHGGRTGTYDAALHGRSIDLRALLREHFYVDARGFSLALPEPWPDLGAVQALDGGGLLLYCRALGPECGGIAQLHIETEPLEALTGRDTLLGGREGCWLYLYGLQAPLPSLREAGEGVQEQYHALYQALYADPEELLSLWAEG</sequence>